<comment type="subcellular location">
    <subcellularLocation>
        <location evidence="2">Cell membrane</location>
        <topology evidence="2">Multi-pass membrane protein</topology>
    </subcellularLocation>
</comment>
<evidence type="ECO:0000256" key="17">
    <source>
        <dbReference type="ARBA" id="ARBA00023264"/>
    </source>
</evidence>
<organism evidence="21 22">
    <name type="scientific">Candidatus Neomicrothrix subdominans</name>
    <dbReference type="NCBI Taxonomy" id="2954438"/>
    <lineage>
        <taxon>Bacteria</taxon>
        <taxon>Bacillati</taxon>
        <taxon>Actinomycetota</taxon>
        <taxon>Acidimicrobiia</taxon>
        <taxon>Acidimicrobiales</taxon>
        <taxon>Microthrixaceae</taxon>
        <taxon>Candidatus Neomicrothrix</taxon>
    </lineage>
</organism>
<keyword evidence="16" id="KW-0594">Phospholipid biosynthesis</keyword>
<evidence type="ECO:0000256" key="6">
    <source>
        <dbReference type="ARBA" id="ARBA00012487"/>
    </source>
</evidence>
<evidence type="ECO:0000256" key="8">
    <source>
        <dbReference type="ARBA" id="ARBA00022475"/>
    </source>
</evidence>
<proteinExistence type="inferred from homology"/>
<evidence type="ECO:0000256" key="19">
    <source>
        <dbReference type="SAM" id="MobiDB-lite"/>
    </source>
</evidence>
<dbReference type="PROSITE" id="PS01315">
    <property type="entry name" value="CDS"/>
    <property type="match status" value="1"/>
</dbReference>
<sequence length="516" mass="53134">MAGPDDDDPFASWFDESDTGSLVRPEDAAGPDDGFELPDWSAPPTGQVPSVVSTGQNEPATGPVYRGESQTRGDDVPMDFDDLADTHLRVGALDDEGQDPEDNPYLSDNYSIDPGQQPRVSDPEGDGPSTEVSASLVPPPPGRSAPRAREEPAPRRPAPVPDGPRRAPAGPAGPRTSSSSAPPQAPGGPRPSRRPSPDQGNGPPSGRQRRPAPAPDDGGRPSPTPRARRPEDGSSGDRNLPQAIMVGVGLVAVGVLAFWLGQIPAMILIVVVLGVSGTEMMGALHRGGYTPAGLVGLAGIVGLVIGAYQVGSAAYPIVLGLAVMSGMMWYLFVSPGDQPVQNLGATMLGMLYVGGLGSFAALLIGLGRASPDGKGGAWLLFGAVVAAVTYDTAGYFIGKTLGASPLGGALRAVSPNKTQEGLLGGVVVSILVTFIYLTVTSPGLLGSESFSTRTALFAVLCPLAAPLGDLAESMLKRDLQVKDMGTVLPSHGGVLDRFDALLFVLPVAYFVTVTGW</sequence>
<keyword evidence="15 20" id="KW-0472">Membrane</keyword>
<dbReference type="Pfam" id="PF01148">
    <property type="entry name" value="CTP_transf_1"/>
    <property type="match status" value="1"/>
</dbReference>
<evidence type="ECO:0000256" key="13">
    <source>
        <dbReference type="ARBA" id="ARBA00022989"/>
    </source>
</evidence>
<evidence type="ECO:0000256" key="10">
    <source>
        <dbReference type="ARBA" id="ARBA00022679"/>
    </source>
</evidence>
<feature type="transmembrane region" description="Helical" evidence="20">
    <location>
        <begin position="419"/>
        <end position="438"/>
    </location>
</feature>
<evidence type="ECO:0000256" key="12">
    <source>
        <dbReference type="ARBA" id="ARBA00022695"/>
    </source>
</evidence>
<keyword evidence="13 20" id="KW-1133">Transmembrane helix</keyword>
<comment type="pathway">
    <text evidence="3 18">Phospholipid metabolism; CDP-diacylglycerol biosynthesis; CDP-diacylglycerol from sn-glycerol 3-phosphate: step 3/3.</text>
</comment>
<keyword evidence="8" id="KW-1003">Cell membrane</keyword>
<evidence type="ECO:0000256" key="7">
    <source>
        <dbReference type="ARBA" id="ARBA00019373"/>
    </source>
</evidence>
<comment type="pathway">
    <text evidence="4">Lipid metabolism.</text>
</comment>
<feature type="transmembrane region" description="Helical" evidence="20">
    <location>
        <begin position="314"/>
        <end position="333"/>
    </location>
</feature>
<accession>A0A936TFA0</accession>
<gene>
    <name evidence="21" type="ORF">IPN02_05715</name>
</gene>
<dbReference type="InterPro" id="IPR000374">
    <property type="entry name" value="PC_trans"/>
</dbReference>
<feature type="compositionally biased region" description="Acidic residues" evidence="19">
    <location>
        <begin position="93"/>
        <end position="102"/>
    </location>
</feature>
<dbReference type="GO" id="GO:0004605">
    <property type="term" value="F:phosphatidate cytidylyltransferase activity"/>
    <property type="evidence" value="ECO:0007669"/>
    <property type="project" value="UniProtKB-EC"/>
</dbReference>
<feature type="region of interest" description="Disordered" evidence="19">
    <location>
        <begin position="1"/>
        <end position="238"/>
    </location>
</feature>
<feature type="transmembrane region" description="Helical" evidence="20">
    <location>
        <begin position="345"/>
        <end position="366"/>
    </location>
</feature>
<keyword evidence="14" id="KW-0443">Lipid metabolism</keyword>
<protein>
    <recommendedName>
        <fullName evidence="7 18">Phosphatidate cytidylyltransferase</fullName>
        <ecNumber evidence="6 18">2.7.7.41</ecNumber>
    </recommendedName>
</protein>
<keyword evidence="17" id="KW-1208">Phospholipid metabolism</keyword>
<dbReference type="Proteomes" id="UP000727993">
    <property type="component" value="Unassembled WGS sequence"/>
</dbReference>
<evidence type="ECO:0000313" key="21">
    <source>
        <dbReference type="EMBL" id="MBK9296355.1"/>
    </source>
</evidence>
<evidence type="ECO:0000256" key="9">
    <source>
        <dbReference type="ARBA" id="ARBA00022516"/>
    </source>
</evidence>
<evidence type="ECO:0000256" key="4">
    <source>
        <dbReference type="ARBA" id="ARBA00005189"/>
    </source>
</evidence>
<keyword evidence="9" id="KW-0444">Lipid biosynthesis</keyword>
<dbReference type="PANTHER" id="PTHR46382:SF1">
    <property type="entry name" value="PHOSPHATIDATE CYTIDYLYLTRANSFERASE"/>
    <property type="match status" value="1"/>
</dbReference>
<dbReference type="GO" id="GO:0016024">
    <property type="term" value="P:CDP-diacylglycerol biosynthetic process"/>
    <property type="evidence" value="ECO:0007669"/>
    <property type="project" value="TreeGrafter"/>
</dbReference>
<feature type="transmembrane region" description="Helical" evidence="20">
    <location>
        <begin position="287"/>
        <end position="308"/>
    </location>
</feature>
<reference evidence="21 22" key="1">
    <citation type="submission" date="2020-10" db="EMBL/GenBank/DDBJ databases">
        <title>Connecting structure to function with the recovery of over 1000 high-quality activated sludge metagenome-assembled genomes encoding full-length rRNA genes using long-read sequencing.</title>
        <authorList>
            <person name="Singleton C.M."/>
            <person name="Petriglieri F."/>
            <person name="Kristensen J.M."/>
            <person name="Kirkegaard R.H."/>
            <person name="Michaelsen T.Y."/>
            <person name="Andersen M.H."/>
            <person name="Karst S.M."/>
            <person name="Dueholm M.S."/>
            <person name="Nielsen P.H."/>
            <person name="Albertsen M."/>
        </authorList>
    </citation>
    <scope>NUCLEOTIDE SEQUENCE [LARGE SCALE GENOMIC DNA]</scope>
    <source>
        <strain evidence="21">Lyne_18-Q3-R50-59_MAXAC.006</strain>
    </source>
</reference>
<evidence type="ECO:0000256" key="20">
    <source>
        <dbReference type="SAM" id="Phobius"/>
    </source>
</evidence>
<evidence type="ECO:0000256" key="2">
    <source>
        <dbReference type="ARBA" id="ARBA00004651"/>
    </source>
</evidence>
<evidence type="ECO:0000256" key="16">
    <source>
        <dbReference type="ARBA" id="ARBA00023209"/>
    </source>
</evidence>
<keyword evidence="11 18" id="KW-0812">Transmembrane</keyword>
<feature type="transmembrane region" description="Helical" evidence="20">
    <location>
        <begin position="378"/>
        <end position="398"/>
    </location>
</feature>
<feature type="compositionally biased region" description="Polar residues" evidence="19">
    <location>
        <begin position="47"/>
        <end position="59"/>
    </location>
</feature>
<dbReference type="GO" id="GO:0005886">
    <property type="term" value="C:plasma membrane"/>
    <property type="evidence" value="ECO:0007669"/>
    <property type="project" value="UniProtKB-SubCell"/>
</dbReference>
<evidence type="ECO:0000256" key="11">
    <source>
        <dbReference type="ARBA" id="ARBA00022692"/>
    </source>
</evidence>
<name>A0A936TFA0_9ACTN</name>
<feature type="transmembrane region" description="Helical" evidence="20">
    <location>
        <begin position="244"/>
        <end position="275"/>
    </location>
</feature>
<comment type="similarity">
    <text evidence="5 18">Belongs to the CDS family.</text>
</comment>
<evidence type="ECO:0000256" key="14">
    <source>
        <dbReference type="ARBA" id="ARBA00023098"/>
    </source>
</evidence>
<evidence type="ECO:0000256" key="5">
    <source>
        <dbReference type="ARBA" id="ARBA00010185"/>
    </source>
</evidence>
<comment type="caution">
    <text evidence="21">The sequence shown here is derived from an EMBL/GenBank/DDBJ whole genome shotgun (WGS) entry which is preliminary data.</text>
</comment>
<keyword evidence="10 18" id="KW-0808">Transferase</keyword>
<evidence type="ECO:0000256" key="15">
    <source>
        <dbReference type="ARBA" id="ARBA00023136"/>
    </source>
</evidence>
<evidence type="ECO:0000256" key="3">
    <source>
        <dbReference type="ARBA" id="ARBA00005119"/>
    </source>
</evidence>
<evidence type="ECO:0000256" key="1">
    <source>
        <dbReference type="ARBA" id="ARBA00001698"/>
    </source>
</evidence>
<evidence type="ECO:0000313" key="22">
    <source>
        <dbReference type="Proteomes" id="UP000727993"/>
    </source>
</evidence>
<keyword evidence="12 18" id="KW-0548">Nucleotidyltransferase</keyword>
<dbReference type="EMBL" id="JADJZA010000001">
    <property type="protein sequence ID" value="MBK9296355.1"/>
    <property type="molecule type" value="Genomic_DNA"/>
</dbReference>
<dbReference type="AlphaFoldDB" id="A0A936TFA0"/>
<comment type="catalytic activity">
    <reaction evidence="1 18">
        <text>a 1,2-diacyl-sn-glycero-3-phosphate + CTP + H(+) = a CDP-1,2-diacyl-sn-glycerol + diphosphate</text>
        <dbReference type="Rhea" id="RHEA:16229"/>
        <dbReference type="ChEBI" id="CHEBI:15378"/>
        <dbReference type="ChEBI" id="CHEBI:33019"/>
        <dbReference type="ChEBI" id="CHEBI:37563"/>
        <dbReference type="ChEBI" id="CHEBI:58332"/>
        <dbReference type="ChEBI" id="CHEBI:58608"/>
        <dbReference type="EC" id="2.7.7.41"/>
    </reaction>
</comment>
<dbReference type="EC" id="2.7.7.41" evidence="6 18"/>
<evidence type="ECO:0000256" key="18">
    <source>
        <dbReference type="RuleBase" id="RU003938"/>
    </source>
</evidence>
<feature type="compositionally biased region" description="Low complexity" evidence="19">
    <location>
        <begin position="166"/>
        <end position="182"/>
    </location>
</feature>
<dbReference type="PANTHER" id="PTHR46382">
    <property type="entry name" value="PHOSPHATIDATE CYTIDYLYLTRANSFERASE"/>
    <property type="match status" value="1"/>
</dbReference>